<dbReference type="EMBL" id="GBHO01004869">
    <property type="protein sequence ID" value="JAG38735.1"/>
    <property type="molecule type" value="Transcribed_RNA"/>
</dbReference>
<dbReference type="AlphaFoldDB" id="A0A0A9ZAB3"/>
<feature type="non-terminal residue" evidence="1">
    <location>
        <position position="1"/>
    </location>
</feature>
<reference evidence="1" key="1">
    <citation type="journal article" date="2014" name="PLoS ONE">
        <title>Transcriptome-Based Identification of ABC Transporters in the Western Tarnished Plant Bug Lygus hesperus.</title>
        <authorList>
            <person name="Hull J.J."/>
            <person name="Chaney K."/>
            <person name="Geib S.M."/>
            <person name="Fabrick J.A."/>
            <person name="Brent C.S."/>
            <person name="Walsh D."/>
            <person name="Lavine L.C."/>
        </authorList>
    </citation>
    <scope>NUCLEOTIDE SEQUENCE</scope>
</reference>
<feature type="non-terminal residue" evidence="1">
    <location>
        <position position="144"/>
    </location>
</feature>
<protein>
    <submittedName>
        <fullName evidence="1">Pre-mRNA-splicing factor CWC21</fullName>
    </submittedName>
</protein>
<sequence length="144" mass="16493">KVKKLRVPTPCNETSTPYIYGSATYTIAVMYGNVGTVTPRGTGSSGYIQTNKASAVRLHQSRTNEKDYLLNHERKVPQVNESVLKHEKLIRIEKEIMDYANDLREQGLSESVIEKRSQDRYEQLKAQYKKTRIMLTKVDTIDPT</sequence>
<gene>
    <name evidence="1" type="primary">CWC21</name>
    <name evidence="1" type="ORF">CM83_102593</name>
</gene>
<name>A0A0A9ZAB3_LYGHE</name>
<evidence type="ECO:0000313" key="1">
    <source>
        <dbReference type="EMBL" id="JAG38735.1"/>
    </source>
</evidence>
<proteinExistence type="predicted"/>
<accession>A0A0A9ZAB3</accession>
<organism evidence="1">
    <name type="scientific">Lygus hesperus</name>
    <name type="common">Western plant bug</name>
    <dbReference type="NCBI Taxonomy" id="30085"/>
    <lineage>
        <taxon>Eukaryota</taxon>
        <taxon>Metazoa</taxon>
        <taxon>Ecdysozoa</taxon>
        <taxon>Arthropoda</taxon>
        <taxon>Hexapoda</taxon>
        <taxon>Insecta</taxon>
        <taxon>Pterygota</taxon>
        <taxon>Neoptera</taxon>
        <taxon>Paraneoptera</taxon>
        <taxon>Hemiptera</taxon>
        <taxon>Heteroptera</taxon>
        <taxon>Panheteroptera</taxon>
        <taxon>Cimicomorpha</taxon>
        <taxon>Miridae</taxon>
        <taxon>Mirini</taxon>
        <taxon>Lygus</taxon>
    </lineage>
</organism>
<dbReference type="CDD" id="cd21372">
    <property type="entry name" value="cwf21_CWC21-like"/>
    <property type="match status" value="1"/>
</dbReference>
<reference evidence="1" key="2">
    <citation type="submission" date="2014-07" db="EMBL/GenBank/DDBJ databases">
        <authorList>
            <person name="Hull J."/>
        </authorList>
    </citation>
    <scope>NUCLEOTIDE SEQUENCE</scope>
</reference>